<sequence length="398" mass="41824">MRSWTSAAVATAMVLAGLTTVGTATAATAEPQGSVLTAEPLPTIGGDLLDSYQVNDHTTWAFGMHRGVEQSDTPLLLSKDDRDGQGWREVPLPAYSGDPNELHGASAVPGSDGDDAWLVGMSDSVNLHGLLTEHWDGQAWQTVTAPLPESSHFGNLTSVSAIASDDVWAVGWADVVDGKVPDPDKPGAWITTEHREGLAERWDGSAWQRVALPDAADFYAISVVSRGADDIWVGGYTGEDTPALKHFDGQKWSSVDLPSTGVNGEIYDMAVDQDGSLWAAGRTLLKESDTGHALLLHQVGGVWSKVGTPPVLRLIKKLVPTPGGVAVAAENRNSGDSYAMRLDAGRWGRPALPSADGQVRWINGLSVAPGGRLDVVGAVADAGGDPDTQKPLGYSGKL</sequence>
<accession>A0A917KVG8</accession>
<keyword evidence="3" id="KW-1185">Reference proteome</keyword>
<keyword evidence="1" id="KW-0732">Signal</keyword>
<evidence type="ECO:0000313" key="2">
    <source>
        <dbReference type="EMBL" id="GGJ32111.1"/>
    </source>
</evidence>
<name>A0A917KVG8_9ACTN</name>
<protein>
    <submittedName>
        <fullName evidence="2">Uncharacterized protein</fullName>
    </submittedName>
</protein>
<reference evidence="2" key="2">
    <citation type="submission" date="2020-09" db="EMBL/GenBank/DDBJ databases">
        <authorList>
            <person name="Sun Q."/>
            <person name="Ohkuma M."/>
        </authorList>
    </citation>
    <scope>NUCLEOTIDE SEQUENCE</scope>
    <source>
        <strain evidence="2">JCM 3086</strain>
    </source>
</reference>
<dbReference type="AlphaFoldDB" id="A0A917KVG8"/>
<evidence type="ECO:0000256" key="1">
    <source>
        <dbReference type="SAM" id="SignalP"/>
    </source>
</evidence>
<organism evidence="2 3">
    <name type="scientific">Streptomyces brasiliensis</name>
    <dbReference type="NCBI Taxonomy" id="1954"/>
    <lineage>
        <taxon>Bacteria</taxon>
        <taxon>Bacillati</taxon>
        <taxon>Actinomycetota</taxon>
        <taxon>Actinomycetes</taxon>
        <taxon>Kitasatosporales</taxon>
        <taxon>Streptomycetaceae</taxon>
        <taxon>Streptomyces</taxon>
    </lineage>
</organism>
<feature type="signal peptide" evidence="1">
    <location>
        <begin position="1"/>
        <end position="26"/>
    </location>
</feature>
<gene>
    <name evidence="2" type="ORF">GCM10010121_049110</name>
</gene>
<dbReference type="RefSeq" id="WP_189313402.1">
    <property type="nucleotide sequence ID" value="NZ_BMQA01000016.1"/>
</dbReference>
<dbReference type="Proteomes" id="UP000657574">
    <property type="component" value="Unassembled WGS sequence"/>
</dbReference>
<evidence type="ECO:0000313" key="3">
    <source>
        <dbReference type="Proteomes" id="UP000657574"/>
    </source>
</evidence>
<dbReference type="InterPro" id="IPR011043">
    <property type="entry name" value="Gal_Oxase/kelch_b-propeller"/>
</dbReference>
<proteinExistence type="predicted"/>
<dbReference type="SUPFAM" id="SSF50965">
    <property type="entry name" value="Galactose oxidase, central domain"/>
    <property type="match status" value="1"/>
</dbReference>
<reference evidence="2" key="1">
    <citation type="journal article" date="2014" name="Int. J. Syst. Evol. Microbiol.">
        <title>Complete genome sequence of Corynebacterium casei LMG S-19264T (=DSM 44701T), isolated from a smear-ripened cheese.</title>
        <authorList>
            <consortium name="US DOE Joint Genome Institute (JGI-PGF)"/>
            <person name="Walter F."/>
            <person name="Albersmeier A."/>
            <person name="Kalinowski J."/>
            <person name="Ruckert C."/>
        </authorList>
    </citation>
    <scope>NUCLEOTIDE SEQUENCE</scope>
    <source>
        <strain evidence="2">JCM 3086</strain>
    </source>
</reference>
<feature type="chain" id="PRO_5037732277" evidence="1">
    <location>
        <begin position="27"/>
        <end position="398"/>
    </location>
</feature>
<comment type="caution">
    <text evidence="2">The sequence shown here is derived from an EMBL/GenBank/DDBJ whole genome shotgun (WGS) entry which is preliminary data.</text>
</comment>
<dbReference type="EMBL" id="BMQA01000016">
    <property type="protein sequence ID" value="GGJ32111.1"/>
    <property type="molecule type" value="Genomic_DNA"/>
</dbReference>